<evidence type="ECO:0000256" key="8">
    <source>
        <dbReference type="PROSITE-ProRule" id="PRU00284"/>
    </source>
</evidence>
<dbReference type="Pfam" id="PF00672">
    <property type="entry name" value="HAMP"/>
    <property type="match status" value="1"/>
</dbReference>
<keyword evidence="8" id="KW-0807">Transducer</keyword>
<comment type="caution">
    <text evidence="12">The sequence shown here is derived from an EMBL/GenBank/DDBJ whole genome shotgun (WGS) entry which is preliminary data.</text>
</comment>
<dbReference type="GO" id="GO:0004888">
    <property type="term" value="F:transmembrane signaling receptor activity"/>
    <property type="evidence" value="ECO:0007669"/>
    <property type="project" value="InterPro"/>
</dbReference>
<dbReference type="AlphaFoldDB" id="A0A3A3FY61"/>
<comment type="similarity">
    <text evidence="7">Belongs to the methyl-accepting chemotaxis (MCP) protein family.</text>
</comment>
<evidence type="ECO:0000256" key="9">
    <source>
        <dbReference type="SAM" id="Phobius"/>
    </source>
</evidence>
<feature type="domain" description="Methyl-accepting transducer" evidence="10">
    <location>
        <begin position="123"/>
        <end position="352"/>
    </location>
</feature>
<feature type="transmembrane region" description="Helical" evidence="9">
    <location>
        <begin position="12"/>
        <end position="31"/>
    </location>
</feature>
<dbReference type="PANTHER" id="PTHR43531">
    <property type="entry name" value="PROTEIN ICFG"/>
    <property type="match status" value="1"/>
</dbReference>
<dbReference type="PANTHER" id="PTHR43531:SF14">
    <property type="entry name" value="METHYL-ACCEPTING CHEMOTAXIS PROTEIN I-RELATED"/>
    <property type="match status" value="1"/>
</dbReference>
<dbReference type="Pfam" id="PF00015">
    <property type="entry name" value="MCPsignal"/>
    <property type="match status" value="1"/>
</dbReference>
<keyword evidence="3" id="KW-0488">Methylation</keyword>
<dbReference type="SMART" id="SM00304">
    <property type="entry name" value="HAMP"/>
    <property type="match status" value="1"/>
</dbReference>
<evidence type="ECO:0000256" key="3">
    <source>
        <dbReference type="ARBA" id="ARBA00022481"/>
    </source>
</evidence>
<dbReference type="SMART" id="SM00283">
    <property type="entry name" value="MA"/>
    <property type="match status" value="1"/>
</dbReference>
<dbReference type="CDD" id="cd06225">
    <property type="entry name" value="HAMP"/>
    <property type="match status" value="1"/>
</dbReference>
<accession>A0A3A3FY61</accession>
<evidence type="ECO:0000256" key="1">
    <source>
        <dbReference type="ARBA" id="ARBA00004651"/>
    </source>
</evidence>
<evidence type="ECO:0000313" key="13">
    <source>
        <dbReference type="Proteomes" id="UP000266327"/>
    </source>
</evidence>
<dbReference type="Gene3D" id="1.10.287.950">
    <property type="entry name" value="Methyl-accepting chemotaxis protein"/>
    <property type="match status" value="1"/>
</dbReference>
<dbReference type="Gene3D" id="3.30.450.20">
    <property type="entry name" value="PAS domain"/>
    <property type="match status" value="1"/>
</dbReference>
<dbReference type="InterPro" id="IPR004089">
    <property type="entry name" value="MCPsignal_dom"/>
</dbReference>
<dbReference type="SUPFAM" id="SSF58104">
    <property type="entry name" value="Methyl-accepting chemotaxis protein (MCP) signaling domain"/>
    <property type="match status" value="1"/>
</dbReference>
<dbReference type="Pfam" id="PF17200">
    <property type="entry name" value="sCache_2"/>
    <property type="match status" value="1"/>
</dbReference>
<protein>
    <submittedName>
        <fullName evidence="12">HAMP domain-containing protein</fullName>
    </submittedName>
</protein>
<dbReference type="PRINTS" id="PR00260">
    <property type="entry name" value="CHEMTRNSDUCR"/>
</dbReference>
<dbReference type="PROSITE" id="PS50111">
    <property type="entry name" value="CHEMOTAXIS_TRANSDUC_2"/>
    <property type="match status" value="1"/>
</dbReference>
<dbReference type="GO" id="GO:0005886">
    <property type="term" value="C:plasma membrane"/>
    <property type="evidence" value="ECO:0007669"/>
    <property type="project" value="UniProtKB-SubCell"/>
</dbReference>
<dbReference type="Gene3D" id="6.10.340.10">
    <property type="match status" value="1"/>
</dbReference>
<dbReference type="InterPro" id="IPR051310">
    <property type="entry name" value="MCP_chemotaxis"/>
</dbReference>
<reference evidence="13" key="1">
    <citation type="submission" date="2018-09" db="EMBL/GenBank/DDBJ databases">
        <authorList>
            <person name="Zhu H."/>
        </authorList>
    </citation>
    <scope>NUCLEOTIDE SEQUENCE [LARGE SCALE GENOMIC DNA]</scope>
    <source>
        <strain evidence="13">K1S02-23</strain>
    </source>
</reference>
<gene>
    <name evidence="12" type="ORF">D3878_00890</name>
</gene>
<dbReference type="RefSeq" id="WP_119783759.1">
    <property type="nucleotide sequence ID" value="NZ_QYUQ01000002.1"/>
</dbReference>
<evidence type="ECO:0000256" key="7">
    <source>
        <dbReference type="ARBA" id="ARBA00029447"/>
    </source>
</evidence>
<proteinExistence type="inferred from homology"/>
<sequence length="500" mass="52863">MNFANPGVSARLVISFGVILSGLAGLLIVAVKNVAVEYGDVAALSMLGLGFAMLLAGVATAWWCCRGIVQPLRDVTALAKRMATGDLSLPFVAGSGSELGELQASLQEINERMFKITARIRNGTIAVGGTSNLITSDNSALSARSELQASALQQTVSSLERMTLTVRQNADNALKADALVATAEDSAGRGEQVVGDVIHTMGAISESAKTIATIIGVIDSIAFQTNILALNAAVEAARAGERGRGFAVVASEVRSLAQRSAAAAREIALLISDSVEKVESGEKLVEEAGRTMREIAASVNRVAGLMSEISAASAEQSAGIAELSRAVVQIGGMARQNAVLVDVATRTAASLHEQAVSLSQSVSIYKLGEREYANADEAREMVEAGVDFVRTHGSNAFVADVCKQEKSQFIDRDLYLSVYDLNYIFVANGANPRLVGVDGKNLRDSDGKLFVVEIVNMAKSGGSGWVDYKWPHPLTKEIQSKSVYLEIVDELVISCGFYRN</sequence>
<evidence type="ECO:0000259" key="10">
    <source>
        <dbReference type="PROSITE" id="PS50111"/>
    </source>
</evidence>
<name>A0A3A3FY61_9BURK</name>
<keyword evidence="13" id="KW-1185">Reference proteome</keyword>
<feature type="transmembrane region" description="Helical" evidence="9">
    <location>
        <begin position="43"/>
        <end position="63"/>
    </location>
</feature>
<dbReference type="OrthoDB" id="9178561at2"/>
<organism evidence="12 13">
    <name type="scientific">Noviherbaspirillum sedimenti</name>
    <dbReference type="NCBI Taxonomy" id="2320865"/>
    <lineage>
        <taxon>Bacteria</taxon>
        <taxon>Pseudomonadati</taxon>
        <taxon>Pseudomonadota</taxon>
        <taxon>Betaproteobacteria</taxon>
        <taxon>Burkholderiales</taxon>
        <taxon>Oxalobacteraceae</taxon>
        <taxon>Noviherbaspirillum</taxon>
    </lineage>
</organism>
<keyword evidence="4 9" id="KW-0812">Transmembrane</keyword>
<dbReference type="Proteomes" id="UP000266327">
    <property type="component" value="Unassembled WGS sequence"/>
</dbReference>
<dbReference type="EMBL" id="QYUQ01000002">
    <property type="protein sequence ID" value="RJG00305.1"/>
    <property type="molecule type" value="Genomic_DNA"/>
</dbReference>
<dbReference type="CDD" id="cd11386">
    <property type="entry name" value="MCP_signal"/>
    <property type="match status" value="1"/>
</dbReference>
<keyword evidence="2" id="KW-1003">Cell membrane</keyword>
<dbReference type="InterPro" id="IPR003660">
    <property type="entry name" value="HAMP_dom"/>
</dbReference>
<evidence type="ECO:0000256" key="2">
    <source>
        <dbReference type="ARBA" id="ARBA00022475"/>
    </source>
</evidence>
<evidence type="ECO:0000256" key="5">
    <source>
        <dbReference type="ARBA" id="ARBA00022989"/>
    </source>
</evidence>
<dbReference type="InterPro" id="IPR033480">
    <property type="entry name" value="sCache_2"/>
</dbReference>
<dbReference type="InterPro" id="IPR004090">
    <property type="entry name" value="Chemotax_Me-accpt_rcpt"/>
</dbReference>
<dbReference type="FunFam" id="1.10.287.950:FF:000001">
    <property type="entry name" value="Methyl-accepting chemotaxis sensory transducer"/>
    <property type="match status" value="1"/>
</dbReference>
<dbReference type="GO" id="GO:0006935">
    <property type="term" value="P:chemotaxis"/>
    <property type="evidence" value="ECO:0007669"/>
    <property type="project" value="InterPro"/>
</dbReference>
<keyword evidence="6 9" id="KW-0472">Membrane</keyword>
<comment type="subcellular location">
    <subcellularLocation>
        <location evidence="1">Cell membrane</location>
        <topology evidence="1">Multi-pass membrane protein</topology>
    </subcellularLocation>
</comment>
<evidence type="ECO:0000313" key="12">
    <source>
        <dbReference type="EMBL" id="RJG00305.1"/>
    </source>
</evidence>
<evidence type="ECO:0000256" key="4">
    <source>
        <dbReference type="ARBA" id="ARBA00022692"/>
    </source>
</evidence>
<evidence type="ECO:0000259" key="11">
    <source>
        <dbReference type="PROSITE" id="PS50885"/>
    </source>
</evidence>
<evidence type="ECO:0000256" key="6">
    <source>
        <dbReference type="ARBA" id="ARBA00023136"/>
    </source>
</evidence>
<keyword evidence="5 9" id="KW-1133">Transmembrane helix</keyword>
<dbReference type="GO" id="GO:0007165">
    <property type="term" value="P:signal transduction"/>
    <property type="evidence" value="ECO:0007669"/>
    <property type="project" value="UniProtKB-KW"/>
</dbReference>
<dbReference type="PROSITE" id="PS50885">
    <property type="entry name" value="HAMP"/>
    <property type="match status" value="1"/>
</dbReference>
<feature type="domain" description="HAMP" evidence="11">
    <location>
        <begin position="66"/>
        <end position="118"/>
    </location>
</feature>